<gene>
    <name evidence="1" type="ORF">HN018_04465</name>
</gene>
<reference evidence="1 2" key="1">
    <citation type="journal article" date="2014" name="World J. Microbiol. Biotechnol.">
        <title>Biodiversity and physiological characteristics of Antarctic and Arctic lichens-associated bacteria.</title>
        <authorList>
            <person name="Lee Y.M."/>
            <person name="Kim E.H."/>
            <person name="Lee H.K."/>
            <person name="Hong S.G."/>
        </authorList>
    </citation>
    <scope>NUCLEOTIDE SEQUENCE [LARGE SCALE GENOMIC DNA]</scope>
    <source>
        <strain evidence="1 2">PAMC 26569</strain>
    </source>
</reference>
<keyword evidence="2" id="KW-1185">Reference proteome</keyword>
<dbReference type="RefSeq" id="WP_171837514.1">
    <property type="nucleotide sequence ID" value="NZ_CP053708.1"/>
</dbReference>
<dbReference type="AlphaFoldDB" id="A0A6M8HLZ9"/>
<evidence type="ECO:0000313" key="1">
    <source>
        <dbReference type="EMBL" id="QKE89389.1"/>
    </source>
</evidence>
<dbReference type="Pfam" id="PF04964">
    <property type="entry name" value="Flp_Fap"/>
    <property type="match status" value="1"/>
</dbReference>
<dbReference type="Proteomes" id="UP000500767">
    <property type="component" value="Chromosome"/>
</dbReference>
<accession>A0A6M8HLZ9</accession>
<dbReference type="KEGG" id="lck:HN018_04465"/>
<dbReference type="InterPro" id="IPR007047">
    <property type="entry name" value="Flp_Fap"/>
</dbReference>
<organism evidence="1 2">
    <name type="scientific">Lichenicola cladoniae</name>
    <dbReference type="NCBI Taxonomy" id="1484109"/>
    <lineage>
        <taxon>Bacteria</taxon>
        <taxon>Pseudomonadati</taxon>
        <taxon>Pseudomonadota</taxon>
        <taxon>Alphaproteobacteria</taxon>
        <taxon>Acetobacterales</taxon>
        <taxon>Acetobacteraceae</taxon>
        <taxon>Lichenicola</taxon>
    </lineage>
</organism>
<proteinExistence type="predicted"/>
<name>A0A6M8HLZ9_9PROT</name>
<protein>
    <submittedName>
        <fullName evidence="1">Flp family type IVb pilin</fullName>
    </submittedName>
</protein>
<evidence type="ECO:0000313" key="2">
    <source>
        <dbReference type="Proteomes" id="UP000500767"/>
    </source>
</evidence>
<dbReference type="EMBL" id="CP053708">
    <property type="protein sequence ID" value="QKE89389.1"/>
    <property type="molecule type" value="Genomic_DNA"/>
</dbReference>
<sequence>MILLASLTTLLIYNFRLDRRGVTAIEYGLIASMMAVVLVVAVALLTGSLSSAFTTISGDFPIK</sequence>